<proteinExistence type="predicted"/>
<evidence type="ECO:0000259" key="5">
    <source>
        <dbReference type="PROSITE" id="PS51782"/>
    </source>
</evidence>
<dbReference type="Gene3D" id="3.10.350.10">
    <property type="entry name" value="LysM domain"/>
    <property type="match status" value="2"/>
</dbReference>
<evidence type="ECO:0000256" key="3">
    <source>
        <dbReference type="ARBA" id="ARBA00023026"/>
    </source>
</evidence>
<name>A0A4Y8CFE1_9HELO</name>
<dbReference type="PANTHER" id="PTHR34997:SF2">
    <property type="entry name" value="LYSM DOMAIN-CONTAINING PROTEIN-RELATED"/>
    <property type="match status" value="1"/>
</dbReference>
<feature type="chain" id="PRO_5021362248" description="LysM domain-containing protein" evidence="4">
    <location>
        <begin position="20"/>
        <end position="662"/>
    </location>
</feature>
<comment type="caution">
    <text evidence="6">The sequence shown here is derived from an EMBL/GenBank/DDBJ whole genome shotgun (WGS) entry which is preliminary data.</text>
</comment>
<feature type="signal peptide" evidence="4">
    <location>
        <begin position="1"/>
        <end position="19"/>
    </location>
</feature>
<dbReference type="EMBL" id="PHWZ01000843">
    <property type="protein sequence ID" value="TEY30753.1"/>
    <property type="molecule type" value="Genomic_DNA"/>
</dbReference>
<dbReference type="AlphaFoldDB" id="A0A4Y8CFE1"/>
<dbReference type="InterPro" id="IPR052210">
    <property type="entry name" value="LysM1-like"/>
</dbReference>
<protein>
    <recommendedName>
        <fullName evidence="5">LysM domain-containing protein</fullName>
    </recommendedName>
</protein>
<dbReference type="OrthoDB" id="5985073at2759"/>
<organism evidence="6 7">
    <name type="scientific">Botryotinia calthae</name>
    <dbReference type="NCBI Taxonomy" id="38488"/>
    <lineage>
        <taxon>Eukaryota</taxon>
        <taxon>Fungi</taxon>
        <taxon>Dikarya</taxon>
        <taxon>Ascomycota</taxon>
        <taxon>Pezizomycotina</taxon>
        <taxon>Leotiomycetes</taxon>
        <taxon>Helotiales</taxon>
        <taxon>Sclerotiniaceae</taxon>
        <taxon>Botryotinia</taxon>
    </lineage>
</organism>
<accession>A0A4Y8CFE1</accession>
<keyword evidence="1" id="KW-0147">Chitin-binding</keyword>
<evidence type="ECO:0000256" key="2">
    <source>
        <dbReference type="ARBA" id="ARBA00022729"/>
    </source>
</evidence>
<keyword evidence="2 4" id="KW-0732">Signal</keyword>
<evidence type="ECO:0000256" key="4">
    <source>
        <dbReference type="SAM" id="SignalP"/>
    </source>
</evidence>
<evidence type="ECO:0000313" key="7">
    <source>
        <dbReference type="Proteomes" id="UP000297299"/>
    </source>
</evidence>
<keyword evidence="3" id="KW-0843">Virulence</keyword>
<evidence type="ECO:0000313" key="6">
    <source>
        <dbReference type="EMBL" id="TEY30753.1"/>
    </source>
</evidence>
<reference evidence="6 7" key="1">
    <citation type="submission" date="2017-11" db="EMBL/GenBank/DDBJ databases">
        <title>Comparative genomics of Botrytis spp.</title>
        <authorList>
            <person name="Valero-Jimenez C.A."/>
            <person name="Tapia P."/>
            <person name="Veloso J."/>
            <person name="Silva-Moreno E."/>
            <person name="Staats M."/>
            <person name="Valdes J.H."/>
            <person name="Van Kan J.A.L."/>
        </authorList>
    </citation>
    <scope>NUCLEOTIDE SEQUENCE [LARGE SCALE GENOMIC DNA]</scope>
    <source>
        <strain evidence="6 7">MUCL2830</strain>
    </source>
</reference>
<dbReference type="InterPro" id="IPR018392">
    <property type="entry name" value="LysM"/>
</dbReference>
<evidence type="ECO:0000256" key="1">
    <source>
        <dbReference type="ARBA" id="ARBA00022669"/>
    </source>
</evidence>
<dbReference type="PROSITE" id="PS51782">
    <property type="entry name" value="LYSM"/>
    <property type="match status" value="1"/>
</dbReference>
<dbReference type="PANTHER" id="PTHR34997">
    <property type="entry name" value="AM15"/>
    <property type="match status" value="1"/>
</dbReference>
<dbReference type="GO" id="GO:0008061">
    <property type="term" value="F:chitin binding"/>
    <property type="evidence" value="ECO:0007669"/>
    <property type="project" value="UniProtKB-KW"/>
</dbReference>
<feature type="domain" description="LysM" evidence="5">
    <location>
        <begin position="409"/>
        <end position="457"/>
    </location>
</feature>
<dbReference type="STRING" id="38488.A0A4Y8CFE1"/>
<dbReference type="InterPro" id="IPR036779">
    <property type="entry name" value="LysM_dom_sf"/>
</dbReference>
<keyword evidence="7" id="KW-1185">Reference proteome</keyword>
<gene>
    <name evidence="6" type="ORF">BOTCAL_0847g00020</name>
</gene>
<dbReference type="Proteomes" id="UP000297299">
    <property type="component" value="Unassembled WGS sequence"/>
</dbReference>
<sequence>MKSIIFTIAVSALFNCVATKFNLYPPVDPALLGKLYNLSTECIQALNETLPDCDPTLFQMTVSFDNYYWEDDNITTVCDGNCTIEARDWDLDVSLACADESSWTNKPLTTNMFLSGDLVSICIAMWRRLGYRRSEMSFLALGRGPSIVRGPRVLLVVKVGWLHDLTGSVNSAPALRLVVYQQFLLSNEPFQLLTRGIIEWINSYGKLIPADSISGRFVDGISTVCLGSTTDDRWCLGAVQNYTGSDVIQPDCTVNPTDPSCTSNDTVPEYTRMANLYTDDVLCDNCFIQMLYARVTSPYLADSDHSDFLVDQLLDIGDICNVTIPDITVRGLPSYAGAPPPTSVNIGTTRAATTSAPTSTTCAGQLFGPASGCQALSTKYGVTTGDLQTISGSDTCAISGSLCFPKACSLQAVPSGASCDSFASSLPGNVTTVQLLNWNPNIQGLCDSLTAGQMVCVAAPGVNGTYTLAPPPLGTGADAGNQQRGGDGGRVTPCVTYANVAATAAPGPTQTGITSACNAYATADNGIGCVDFAFQNCISATQLFAWNNVLGANGENCLSLFWAKEYYCVNVQTTSTTASPITSQTSTSVAQVTAPGPTQSGIVSNCNKYDTPTGGIGCYDFATEHNITPAQLYAWNPSLGANGANCGTLFWAQEYYCVGVSS</sequence>